<dbReference type="GO" id="GO:0016780">
    <property type="term" value="F:phosphotransferase activity, for other substituted phosphate groups"/>
    <property type="evidence" value="ECO:0007669"/>
    <property type="project" value="InterPro"/>
</dbReference>
<evidence type="ECO:0000256" key="2">
    <source>
        <dbReference type="ARBA" id="ARBA00022475"/>
    </source>
</evidence>
<proteinExistence type="predicted"/>
<feature type="transmembrane region" description="Helical" evidence="8">
    <location>
        <begin position="72"/>
        <end position="90"/>
    </location>
</feature>
<dbReference type="AlphaFoldDB" id="A0A1T4Q518"/>
<dbReference type="InterPro" id="IPR000715">
    <property type="entry name" value="Glycosyl_transferase_4"/>
</dbReference>
<feature type="transmembrane region" description="Helical" evidence="8">
    <location>
        <begin position="161"/>
        <end position="181"/>
    </location>
</feature>
<feature type="transmembrane region" description="Helical" evidence="8">
    <location>
        <begin position="322"/>
        <end position="342"/>
    </location>
</feature>
<dbReference type="GO" id="GO:0005886">
    <property type="term" value="C:plasma membrane"/>
    <property type="evidence" value="ECO:0007669"/>
    <property type="project" value="UniProtKB-SubCell"/>
</dbReference>
<keyword evidence="10" id="KW-1185">Reference proteome</keyword>
<dbReference type="EMBL" id="FUWH01000007">
    <property type="protein sequence ID" value="SJZ98631.1"/>
    <property type="molecule type" value="Genomic_DNA"/>
</dbReference>
<feature type="transmembrane region" description="Helical" evidence="8">
    <location>
        <begin position="250"/>
        <end position="272"/>
    </location>
</feature>
<comment type="cofactor">
    <cofactor evidence="7">
        <name>Mg(2+)</name>
        <dbReference type="ChEBI" id="CHEBI:18420"/>
    </cofactor>
</comment>
<evidence type="ECO:0000256" key="1">
    <source>
        <dbReference type="ARBA" id="ARBA00004651"/>
    </source>
</evidence>
<evidence type="ECO:0000256" key="3">
    <source>
        <dbReference type="ARBA" id="ARBA00022679"/>
    </source>
</evidence>
<feature type="transmembrane region" description="Helical" evidence="8">
    <location>
        <begin position="102"/>
        <end position="126"/>
    </location>
</feature>
<sequence length="358" mass="39626">MLSVLSILFFTFLVTYFLIPVLIDVSKIKHLFDDNLETRKIHIQRTPNLGGIAIYTALLLGSGILIKASLVPWFNYFIAGSFIIALIGVKDDLVGLDPMKKIVAQIAAAFIMAYMADIRITSFYGLAGIYELPLWLSVAFTMLVSIFLYNAMNLLDGIDCLATGIGVIACFTYAVCFYMMGNKGECLLALALGGALIAFLFYNYSPAKIFMGDSGSLTIGFILAILSVRFIELNKNGAVPAVRFHSAPAIAIGILIIPVYDTLRVFFLRLWLKRSPFKADNNHLHHRLVYLKFSHIQSSLILILINLVSIAMVFLLQKAGNMPLICGLLLLALCTNIILWTMKSKRKAAGRFHLQKAA</sequence>
<feature type="transmembrane region" description="Helical" evidence="8">
    <location>
        <begin position="46"/>
        <end position="66"/>
    </location>
</feature>
<organism evidence="9 10">
    <name type="scientific">Sediminibacterium ginsengisoli</name>
    <dbReference type="NCBI Taxonomy" id="413434"/>
    <lineage>
        <taxon>Bacteria</taxon>
        <taxon>Pseudomonadati</taxon>
        <taxon>Bacteroidota</taxon>
        <taxon>Chitinophagia</taxon>
        <taxon>Chitinophagales</taxon>
        <taxon>Chitinophagaceae</taxon>
        <taxon>Sediminibacterium</taxon>
    </lineage>
</organism>
<keyword evidence="7" id="KW-0479">Metal-binding</keyword>
<feature type="transmembrane region" description="Helical" evidence="8">
    <location>
        <begin position="132"/>
        <end position="149"/>
    </location>
</feature>
<keyword evidence="6 8" id="KW-0472">Membrane</keyword>
<comment type="subcellular location">
    <subcellularLocation>
        <location evidence="1">Cell membrane</location>
        <topology evidence="1">Multi-pass membrane protein</topology>
    </subcellularLocation>
</comment>
<dbReference type="OrthoDB" id="9783652at2"/>
<dbReference type="Proteomes" id="UP000190888">
    <property type="component" value="Unassembled WGS sequence"/>
</dbReference>
<name>A0A1T4Q518_9BACT</name>
<evidence type="ECO:0000313" key="10">
    <source>
        <dbReference type="Proteomes" id="UP000190888"/>
    </source>
</evidence>
<dbReference type="GO" id="GO:0071555">
    <property type="term" value="P:cell wall organization"/>
    <property type="evidence" value="ECO:0007669"/>
    <property type="project" value="TreeGrafter"/>
</dbReference>
<dbReference type="PANTHER" id="PTHR22926:SF3">
    <property type="entry name" value="UNDECAPRENYL-PHOSPHATE ALPHA-N-ACETYLGLUCOSAMINYL 1-PHOSPHATE TRANSFERASE"/>
    <property type="match status" value="1"/>
</dbReference>
<dbReference type="STRING" id="413434.SAMN04488132_107141"/>
<evidence type="ECO:0000256" key="7">
    <source>
        <dbReference type="PIRSR" id="PIRSR600715-1"/>
    </source>
</evidence>
<accession>A0A1T4Q518</accession>
<feature type="transmembrane region" description="Helical" evidence="8">
    <location>
        <begin position="293"/>
        <end position="316"/>
    </location>
</feature>
<dbReference type="CDD" id="cd06853">
    <property type="entry name" value="GT_WecA_like"/>
    <property type="match status" value="1"/>
</dbReference>
<dbReference type="Pfam" id="PF00953">
    <property type="entry name" value="Glycos_transf_4"/>
    <property type="match status" value="1"/>
</dbReference>
<gene>
    <name evidence="9" type="ORF">SAMN04488132_107141</name>
</gene>
<feature type="transmembrane region" description="Helical" evidence="8">
    <location>
        <begin position="211"/>
        <end position="230"/>
    </location>
</feature>
<keyword evidence="7" id="KW-0460">Magnesium</keyword>
<feature type="transmembrane region" description="Helical" evidence="8">
    <location>
        <begin position="187"/>
        <end position="204"/>
    </location>
</feature>
<dbReference type="GO" id="GO:0046872">
    <property type="term" value="F:metal ion binding"/>
    <property type="evidence" value="ECO:0007669"/>
    <property type="project" value="UniProtKB-KW"/>
</dbReference>
<reference evidence="9 10" key="1">
    <citation type="submission" date="2017-02" db="EMBL/GenBank/DDBJ databases">
        <authorList>
            <person name="Peterson S.W."/>
        </authorList>
    </citation>
    <scope>NUCLEOTIDE SEQUENCE [LARGE SCALE GENOMIC DNA]</scope>
    <source>
        <strain evidence="9 10">DSM 22335</strain>
    </source>
</reference>
<dbReference type="GO" id="GO:0009103">
    <property type="term" value="P:lipopolysaccharide biosynthetic process"/>
    <property type="evidence" value="ECO:0007669"/>
    <property type="project" value="TreeGrafter"/>
</dbReference>
<keyword evidence="2" id="KW-1003">Cell membrane</keyword>
<keyword evidence="4 8" id="KW-0812">Transmembrane</keyword>
<feature type="binding site" evidence="7">
    <location>
        <position position="213"/>
    </location>
    <ligand>
        <name>Mg(2+)</name>
        <dbReference type="ChEBI" id="CHEBI:18420"/>
    </ligand>
</feature>
<dbReference type="GO" id="GO:0044038">
    <property type="term" value="P:cell wall macromolecule biosynthetic process"/>
    <property type="evidence" value="ECO:0007669"/>
    <property type="project" value="TreeGrafter"/>
</dbReference>
<evidence type="ECO:0000256" key="4">
    <source>
        <dbReference type="ARBA" id="ARBA00022692"/>
    </source>
</evidence>
<evidence type="ECO:0000313" key="9">
    <source>
        <dbReference type="EMBL" id="SJZ98631.1"/>
    </source>
</evidence>
<keyword evidence="5 8" id="KW-1133">Transmembrane helix</keyword>
<evidence type="ECO:0000256" key="5">
    <source>
        <dbReference type="ARBA" id="ARBA00022989"/>
    </source>
</evidence>
<protein>
    <submittedName>
        <fullName evidence="9">UDP-N-acetylmuramyl pentapeptide phosphotransferase/UDP-N-acetylglucosamine-1-phosphate transferase</fullName>
    </submittedName>
</protein>
<feature type="binding site" evidence="7">
    <location>
        <position position="153"/>
    </location>
    <ligand>
        <name>Mg(2+)</name>
        <dbReference type="ChEBI" id="CHEBI:18420"/>
    </ligand>
</feature>
<keyword evidence="3 9" id="KW-0808">Transferase</keyword>
<evidence type="ECO:0000256" key="6">
    <source>
        <dbReference type="ARBA" id="ARBA00023136"/>
    </source>
</evidence>
<dbReference type="PANTHER" id="PTHR22926">
    <property type="entry name" value="PHOSPHO-N-ACETYLMURAMOYL-PENTAPEPTIDE-TRANSFERASE"/>
    <property type="match status" value="1"/>
</dbReference>
<feature type="transmembrane region" description="Helical" evidence="8">
    <location>
        <begin position="6"/>
        <end position="25"/>
    </location>
</feature>
<dbReference type="RefSeq" id="WP_078831907.1">
    <property type="nucleotide sequence ID" value="NZ_FUWH01000007.1"/>
</dbReference>
<evidence type="ECO:0000256" key="8">
    <source>
        <dbReference type="SAM" id="Phobius"/>
    </source>
</evidence>